<feature type="binding site" evidence="7">
    <location>
        <position position="121"/>
    </location>
    <ligand>
        <name>Zn(2+)</name>
        <dbReference type="ChEBI" id="CHEBI:29105"/>
    </ligand>
</feature>
<proteinExistence type="inferred from homology"/>
<reference evidence="9" key="2">
    <citation type="submission" date="2021-04" db="EMBL/GenBank/DDBJ databases">
        <authorList>
            <person name="Gilroy R."/>
        </authorList>
    </citation>
    <scope>NUCLEOTIDE SEQUENCE</scope>
    <source>
        <strain evidence="9">CHK33-5263</strain>
    </source>
</reference>
<evidence type="ECO:0000256" key="1">
    <source>
        <dbReference type="ARBA" id="ARBA00007957"/>
    </source>
</evidence>
<feature type="binding site" evidence="8">
    <location>
        <position position="113"/>
    </location>
    <ligand>
        <name>Fe cation</name>
        <dbReference type="ChEBI" id="CHEBI:24875"/>
    </ligand>
</feature>
<evidence type="ECO:0000256" key="7">
    <source>
        <dbReference type="PIRSR" id="PIRSR602481-1"/>
    </source>
</evidence>
<keyword evidence="7" id="KW-0479">Metal-binding</keyword>
<keyword evidence="6" id="KW-0804">Transcription</keyword>
<evidence type="ECO:0000313" key="9">
    <source>
        <dbReference type="EMBL" id="HIZ24869.1"/>
    </source>
</evidence>
<keyword evidence="3 7" id="KW-0862">Zinc</keyword>
<dbReference type="Gene3D" id="3.30.1490.190">
    <property type="match status" value="1"/>
</dbReference>
<dbReference type="PANTHER" id="PTHR33202:SF22">
    <property type="entry name" value="HYDROGEN PEROXIDE SENSITIVE REPRESSOR"/>
    <property type="match status" value="1"/>
</dbReference>
<keyword evidence="4" id="KW-0805">Transcription regulation</keyword>
<comment type="cofactor">
    <cofactor evidence="7">
        <name>Zn(2+)</name>
        <dbReference type="ChEBI" id="CHEBI:29105"/>
    </cofactor>
    <text evidence="7">Binds 1 zinc ion per subunit.</text>
</comment>
<dbReference type="Pfam" id="PF01475">
    <property type="entry name" value="FUR"/>
    <property type="match status" value="1"/>
</dbReference>
<protein>
    <submittedName>
        <fullName evidence="9">Transcriptional repressor</fullName>
    </submittedName>
</protein>
<comment type="caution">
    <text evidence="9">The sequence shown here is derived from an EMBL/GenBank/DDBJ whole genome shotgun (WGS) entry which is preliminary data.</text>
</comment>
<sequence length="135" mass="15167">MIQRHTIQCALVLEAVDSLRDHATAEEVFEAVAKEHPHIGRGTVYRNLQKLAEAGEIQKVEVPGGADRYDHLTYKHYHVQCEKCGRVFDVDMPYDSGLEEKVADKHGFLFTGHAIMFTGICPDCQKRDGQARKSG</sequence>
<dbReference type="GO" id="GO:0045892">
    <property type="term" value="P:negative regulation of DNA-templated transcription"/>
    <property type="evidence" value="ECO:0007669"/>
    <property type="project" value="TreeGrafter"/>
</dbReference>
<evidence type="ECO:0000313" key="10">
    <source>
        <dbReference type="Proteomes" id="UP000824044"/>
    </source>
</evidence>
<name>A0A9D2IVP9_9FIRM</name>
<dbReference type="AlphaFoldDB" id="A0A9D2IVP9"/>
<feature type="binding site" evidence="7">
    <location>
        <position position="84"/>
    </location>
    <ligand>
        <name>Zn(2+)</name>
        <dbReference type="ChEBI" id="CHEBI:29105"/>
    </ligand>
</feature>
<dbReference type="GO" id="GO:0003700">
    <property type="term" value="F:DNA-binding transcription factor activity"/>
    <property type="evidence" value="ECO:0007669"/>
    <property type="project" value="InterPro"/>
</dbReference>
<dbReference type="InterPro" id="IPR043135">
    <property type="entry name" value="Fur_C"/>
</dbReference>
<keyword evidence="5" id="KW-0238">DNA-binding</keyword>
<keyword evidence="8" id="KW-0408">Iron</keyword>
<evidence type="ECO:0000256" key="5">
    <source>
        <dbReference type="ARBA" id="ARBA00023125"/>
    </source>
</evidence>
<dbReference type="GO" id="GO:0008270">
    <property type="term" value="F:zinc ion binding"/>
    <property type="evidence" value="ECO:0007669"/>
    <property type="project" value="TreeGrafter"/>
</dbReference>
<comment type="cofactor">
    <cofactor evidence="8">
        <name>Mn(2+)</name>
        <dbReference type="ChEBI" id="CHEBI:29035"/>
    </cofactor>
    <cofactor evidence="8">
        <name>Fe(2+)</name>
        <dbReference type="ChEBI" id="CHEBI:29033"/>
    </cofactor>
    <text evidence="8">Binds 1 Mn(2+) or Fe(2+) ion per subunit.</text>
</comment>
<comment type="similarity">
    <text evidence="1">Belongs to the Fur family.</text>
</comment>
<dbReference type="GO" id="GO:0000976">
    <property type="term" value="F:transcription cis-regulatory region binding"/>
    <property type="evidence" value="ECO:0007669"/>
    <property type="project" value="TreeGrafter"/>
</dbReference>
<dbReference type="PANTHER" id="PTHR33202">
    <property type="entry name" value="ZINC UPTAKE REGULATION PROTEIN"/>
    <property type="match status" value="1"/>
</dbReference>
<feature type="binding site" evidence="7">
    <location>
        <position position="124"/>
    </location>
    <ligand>
        <name>Zn(2+)</name>
        <dbReference type="ChEBI" id="CHEBI:29105"/>
    </ligand>
</feature>
<dbReference type="SUPFAM" id="SSF46785">
    <property type="entry name" value="Winged helix' DNA-binding domain"/>
    <property type="match status" value="1"/>
</dbReference>
<dbReference type="GO" id="GO:1900376">
    <property type="term" value="P:regulation of secondary metabolite biosynthetic process"/>
    <property type="evidence" value="ECO:0007669"/>
    <property type="project" value="TreeGrafter"/>
</dbReference>
<evidence type="ECO:0000256" key="3">
    <source>
        <dbReference type="ARBA" id="ARBA00022833"/>
    </source>
</evidence>
<evidence type="ECO:0000256" key="8">
    <source>
        <dbReference type="PIRSR" id="PIRSR602481-2"/>
    </source>
</evidence>
<dbReference type="InterPro" id="IPR036390">
    <property type="entry name" value="WH_DNA-bd_sf"/>
</dbReference>
<dbReference type="InterPro" id="IPR036388">
    <property type="entry name" value="WH-like_DNA-bd_sf"/>
</dbReference>
<organism evidence="9 10">
    <name type="scientific">Candidatus Gallimonas intestinigallinarum</name>
    <dbReference type="NCBI Taxonomy" id="2838604"/>
    <lineage>
        <taxon>Bacteria</taxon>
        <taxon>Bacillati</taxon>
        <taxon>Bacillota</taxon>
        <taxon>Clostridia</taxon>
        <taxon>Candidatus Gallimonas</taxon>
    </lineage>
</organism>
<dbReference type="EMBL" id="DXBS01000105">
    <property type="protein sequence ID" value="HIZ24869.1"/>
    <property type="molecule type" value="Genomic_DNA"/>
</dbReference>
<feature type="binding site" evidence="7">
    <location>
        <position position="81"/>
    </location>
    <ligand>
        <name>Zn(2+)</name>
        <dbReference type="ChEBI" id="CHEBI:29105"/>
    </ligand>
</feature>
<evidence type="ECO:0000256" key="2">
    <source>
        <dbReference type="ARBA" id="ARBA00022491"/>
    </source>
</evidence>
<dbReference type="CDD" id="cd07153">
    <property type="entry name" value="Fur_like"/>
    <property type="match status" value="1"/>
</dbReference>
<dbReference type="Proteomes" id="UP000824044">
    <property type="component" value="Unassembled WGS sequence"/>
</dbReference>
<reference evidence="9" key="1">
    <citation type="journal article" date="2021" name="PeerJ">
        <title>Extensive microbial diversity within the chicken gut microbiome revealed by metagenomics and culture.</title>
        <authorList>
            <person name="Gilroy R."/>
            <person name="Ravi A."/>
            <person name="Getino M."/>
            <person name="Pursley I."/>
            <person name="Horton D.L."/>
            <person name="Alikhan N.F."/>
            <person name="Baker D."/>
            <person name="Gharbi K."/>
            <person name="Hall N."/>
            <person name="Watson M."/>
            <person name="Adriaenssens E.M."/>
            <person name="Foster-Nyarko E."/>
            <person name="Jarju S."/>
            <person name="Secka A."/>
            <person name="Antonio M."/>
            <person name="Oren A."/>
            <person name="Chaudhuri R.R."/>
            <person name="La Ragione R."/>
            <person name="Hildebrand F."/>
            <person name="Pallen M.J."/>
        </authorList>
    </citation>
    <scope>NUCLEOTIDE SEQUENCE</scope>
    <source>
        <strain evidence="9">CHK33-5263</strain>
    </source>
</reference>
<evidence type="ECO:0000256" key="4">
    <source>
        <dbReference type="ARBA" id="ARBA00023015"/>
    </source>
</evidence>
<accession>A0A9D2IVP9</accession>
<dbReference type="InterPro" id="IPR002481">
    <property type="entry name" value="FUR"/>
</dbReference>
<gene>
    <name evidence="9" type="ORF">H9812_05320</name>
</gene>
<evidence type="ECO:0000256" key="6">
    <source>
        <dbReference type="ARBA" id="ARBA00023163"/>
    </source>
</evidence>
<keyword evidence="2" id="KW-0678">Repressor</keyword>
<dbReference type="Gene3D" id="1.10.10.10">
    <property type="entry name" value="Winged helix-like DNA-binding domain superfamily/Winged helix DNA-binding domain"/>
    <property type="match status" value="1"/>
</dbReference>